<dbReference type="Gene3D" id="3.30.300.30">
    <property type="match status" value="1"/>
</dbReference>
<proteinExistence type="inferred from homology"/>
<feature type="domain" description="AMP-binding enzyme C-terminal" evidence="5">
    <location>
        <begin position="456"/>
        <end position="533"/>
    </location>
</feature>
<comment type="similarity">
    <text evidence="2">Belongs to the ATP-dependent AMP-binding enzyme family.</text>
</comment>
<evidence type="ECO:0000259" key="4">
    <source>
        <dbReference type="Pfam" id="PF00501"/>
    </source>
</evidence>
<dbReference type="AlphaFoldDB" id="B3LXR5"/>
<dbReference type="InterPro" id="IPR042099">
    <property type="entry name" value="ANL_N_sf"/>
</dbReference>
<evidence type="ECO:0000259" key="5">
    <source>
        <dbReference type="Pfam" id="PF13193"/>
    </source>
</evidence>
<dbReference type="InParanoid" id="B3LXR5"/>
<dbReference type="SUPFAM" id="SSF56801">
    <property type="entry name" value="Acetyl-CoA synthetase-like"/>
    <property type="match status" value="1"/>
</dbReference>
<sequence>MKIETARKTTIVRMPFQPAISYDSDLKVWSGDQVTHYFDPHLSIGDIIFHEMRRHPKLIAQISATENTVLTRGELHANSMRVASYMRSLGLLQSDVVGIIARNTTHIFAVTYACFFNGIAFHSLNIAYEQNTIEKLFDITKPKLIFCDGDEFEKVRAATAHQNVKIITMRNHPSGSITIDQVLATPIEDNFLPSQLEQGNDQTLAILCSSGTTGIPKAVTITNSRQILAASFRLTTEDVQFTQSTLDWITGLLTTVTSGVFSTKRIIADNAFDAAFFMRLVEEYKITWTIQAPAHMAMMVNCASFDTSDLSSIRYYLFGGSRASVETQHLIRNRLSSNCLHFAYGFTELGAMASMNFHFDDKPNSVGRLVSGIKLKVVSEQGESLGPDELGEICIQNGQYWAGYYGNPAETHLMRDSHLWFHSGDLGYVDDDGFLYIVERKKDMLKYQNIMYYPNEIESVISEMPDVVEVCVFGVWDQIYGDEAAAAVVKKQGSSLKAQDVVDYVADHTKAKYKQLNGGAIIVEDLKRSPNGKTNRMANKAHFLEVKNSS</sequence>
<dbReference type="HOGENOM" id="CLU_000022_59_2_1"/>
<evidence type="ECO:0000313" key="6">
    <source>
        <dbReference type="EMBL" id="EDV41722.2"/>
    </source>
</evidence>
<dbReference type="CDD" id="cd05911">
    <property type="entry name" value="Firefly_Luc_like"/>
    <property type="match status" value="1"/>
</dbReference>
<evidence type="ECO:0000256" key="2">
    <source>
        <dbReference type="ARBA" id="ARBA00006432"/>
    </source>
</evidence>
<dbReference type="InterPro" id="IPR000873">
    <property type="entry name" value="AMP-dep_synth/lig_dom"/>
</dbReference>
<dbReference type="FunFam" id="3.30.300.30:FF:000007">
    <property type="entry name" value="4-coumarate--CoA ligase 2"/>
    <property type="match status" value="1"/>
</dbReference>
<dbReference type="InterPro" id="IPR025110">
    <property type="entry name" value="AMP-bd_C"/>
</dbReference>
<dbReference type="OrthoDB" id="10253869at2759"/>
<dbReference type="InterPro" id="IPR020845">
    <property type="entry name" value="AMP-binding_CS"/>
</dbReference>
<dbReference type="GO" id="GO:0005777">
    <property type="term" value="C:peroxisome"/>
    <property type="evidence" value="ECO:0007669"/>
    <property type="project" value="UniProtKB-SubCell"/>
</dbReference>
<dbReference type="eggNOG" id="KOG1176">
    <property type="taxonomic scope" value="Eukaryota"/>
</dbReference>
<keyword evidence="3" id="KW-0576">Peroxisome</keyword>
<evidence type="ECO:0000256" key="1">
    <source>
        <dbReference type="ARBA" id="ARBA00004275"/>
    </source>
</evidence>
<dbReference type="Gene3D" id="3.40.50.12780">
    <property type="entry name" value="N-terminal domain of ligase-like"/>
    <property type="match status" value="1"/>
</dbReference>
<accession>B3LXR5</accession>
<dbReference type="GeneID" id="6500400"/>
<dbReference type="Pfam" id="PF13193">
    <property type="entry name" value="AMP-binding_C"/>
    <property type="match status" value="1"/>
</dbReference>
<dbReference type="Pfam" id="PF00501">
    <property type="entry name" value="AMP-binding"/>
    <property type="match status" value="1"/>
</dbReference>
<name>B3LXR5_DROAN</name>
<evidence type="ECO:0000256" key="3">
    <source>
        <dbReference type="ARBA" id="ARBA00023140"/>
    </source>
</evidence>
<dbReference type="FunFam" id="3.40.50.12780:FF:000025">
    <property type="entry name" value="luciferin 4-monooxygenase"/>
    <property type="match status" value="1"/>
</dbReference>
<dbReference type="GO" id="GO:0004467">
    <property type="term" value="F:long-chain fatty acid-CoA ligase activity"/>
    <property type="evidence" value="ECO:0007669"/>
    <property type="project" value="TreeGrafter"/>
</dbReference>
<evidence type="ECO:0008006" key="8">
    <source>
        <dbReference type="Google" id="ProtNLM"/>
    </source>
</evidence>
<gene>
    <name evidence="6" type="primary">Dana\GF17616</name>
    <name evidence="6" type="synonym">dana_GLEANR_18879</name>
    <name evidence="6" type="ORF">GF17616</name>
</gene>
<comment type="subcellular location">
    <subcellularLocation>
        <location evidence="1">Peroxisome</location>
    </subcellularLocation>
</comment>
<protein>
    <recommendedName>
        <fullName evidence="8">AMP-dependent synthetase/ligase domain-containing protein</fullName>
    </recommendedName>
</protein>
<dbReference type="PANTHER" id="PTHR24096">
    <property type="entry name" value="LONG-CHAIN-FATTY-ACID--COA LIGASE"/>
    <property type="match status" value="1"/>
</dbReference>
<organism evidence="6 7">
    <name type="scientific">Drosophila ananassae</name>
    <name type="common">Fruit fly</name>
    <dbReference type="NCBI Taxonomy" id="7217"/>
    <lineage>
        <taxon>Eukaryota</taxon>
        <taxon>Metazoa</taxon>
        <taxon>Ecdysozoa</taxon>
        <taxon>Arthropoda</taxon>
        <taxon>Hexapoda</taxon>
        <taxon>Insecta</taxon>
        <taxon>Pterygota</taxon>
        <taxon>Neoptera</taxon>
        <taxon>Endopterygota</taxon>
        <taxon>Diptera</taxon>
        <taxon>Brachycera</taxon>
        <taxon>Muscomorpha</taxon>
        <taxon>Ephydroidea</taxon>
        <taxon>Drosophilidae</taxon>
        <taxon>Drosophila</taxon>
        <taxon>Sophophora</taxon>
    </lineage>
</organism>
<dbReference type="SMR" id="B3LXR5"/>
<dbReference type="CTD" id="42354"/>
<keyword evidence="7" id="KW-1185">Reference proteome</keyword>
<dbReference type="EMBL" id="CH902617">
    <property type="protein sequence ID" value="EDV41722.2"/>
    <property type="molecule type" value="Genomic_DNA"/>
</dbReference>
<dbReference type="PROSITE" id="PS00455">
    <property type="entry name" value="AMP_BINDING"/>
    <property type="match status" value="1"/>
</dbReference>
<dbReference type="KEGG" id="dan:6500400"/>
<feature type="domain" description="AMP-dependent synthetase/ligase" evidence="4">
    <location>
        <begin position="50"/>
        <end position="405"/>
    </location>
</feature>
<dbReference type="GO" id="GO:0046949">
    <property type="term" value="P:fatty-acyl-CoA biosynthetic process"/>
    <property type="evidence" value="ECO:0007669"/>
    <property type="project" value="TreeGrafter"/>
</dbReference>
<dbReference type="Proteomes" id="UP000007801">
    <property type="component" value="Unassembled WGS sequence"/>
</dbReference>
<reference evidence="6 7" key="1">
    <citation type="journal article" date="2007" name="Nature">
        <title>Evolution of genes and genomes on the Drosophila phylogeny.</title>
        <authorList>
            <consortium name="Drosophila 12 Genomes Consortium"/>
            <person name="Clark A.G."/>
            <person name="Eisen M.B."/>
            <person name="Smith D.R."/>
            <person name="Bergman C.M."/>
            <person name="Oliver B."/>
            <person name="Markow T.A."/>
            <person name="Kaufman T.C."/>
            <person name="Kellis M."/>
            <person name="Gelbart W."/>
            <person name="Iyer V.N."/>
            <person name="Pollard D.A."/>
            <person name="Sackton T.B."/>
            <person name="Larracuente A.M."/>
            <person name="Singh N.D."/>
            <person name="Abad J.P."/>
            <person name="Abt D.N."/>
            <person name="Adryan B."/>
            <person name="Aguade M."/>
            <person name="Akashi H."/>
            <person name="Anderson W.W."/>
            <person name="Aquadro C.F."/>
            <person name="Ardell D.H."/>
            <person name="Arguello R."/>
            <person name="Artieri C.G."/>
            <person name="Barbash D.A."/>
            <person name="Barker D."/>
            <person name="Barsanti P."/>
            <person name="Batterham P."/>
            <person name="Batzoglou S."/>
            <person name="Begun D."/>
            <person name="Bhutkar A."/>
            <person name="Blanco E."/>
            <person name="Bosak S.A."/>
            <person name="Bradley R.K."/>
            <person name="Brand A.D."/>
            <person name="Brent M.R."/>
            <person name="Brooks A.N."/>
            <person name="Brown R.H."/>
            <person name="Butlin R.K."/>
            <person name="Caggese C."/>
            <person name="Calvi B.R."/>
            <person name="Bernardo de Carvalho A."/>
            <person name="Caspi A."/>
            <person name="Castrezana S."/>
            <person name="Celniker S.E."/>
            <person name="Chang J.L."/>
            <person name="Chapple C."/>
            <person name="Chatterji S."/>
            <person name="Chinwalla A."/>
            <person name="Civetta A."/>
            <person name="Clifton S.W."/>
            <person name="Comeron J.M."/>
            <person name="Costello J.C."/>
            <person name="Coyne J.A."/>
            <person name="Daub J."/>
            <person name="David R.G."/>
            <person name="Delcher A.L."/>
            <person name="Delehaunty K."/>
            <person name="Do C.B."/>
            <person name="Ebling H."/>
            <person name="Edwards K."/>
            <person name="Eickbush T."/>
            <person name="Evans J.D."/>
            <person name="Filipski A."/>
            <person name="Findeiss S."/>
            <person name="Freyhult E."/>
            <person name="Fulton L."/>
            <person name="Fulton R."/>
            <person name="Garcia A.C."/>
            <person name="Gardiner A."/>
            <person name="Garfield D.A."/>
            <person name="Garvin B.E."/>
            <person name="Gibson G."/>
            <person name="Gilbert D."/>
            <person name="Gnerre S."/>
            <person name="Godfrey J."/>
            <person name="Good R."/>
            <person name="Gotea V."/>
            <person name="Gravely B."/>
            <person name="Greenberg A.J."/>
            <person name="Griffiths-Jones S."/>
            <person name="Gross S."/>
            <person name="Guigo R."/>
            <person name="Gustafson E.A."/>
            <person name="Haerty W."/>
            <person name="Hahn M.W."/>
            <person name="Halligan D.L."/>
            <person name="Halpern A.L."/>
            <person name="Halter G.M."/>
            <person name="Han M.V."/>
            <person name="Heger A."/>
            <person name="Hillier L."/>
            <person name="Hinrichs A.S."/>
            <person name="Holmes I."/>
            <person name="Hoskins R.A."/>
            <person name="Hubisz M.J."/>
            <person name="Hultmark D."/>
            <person name="Huntley M.A."/>
            <person name="Jaffe D.B."/>
            <person name="Jagadeeshan S."/>
            <person name="Jeck W.R."/>
            <person name="Johnson J."/>
            <person name="Jones C.D."/>
            <person name="Jordan W.C."/>
            <person name="Karpen G.H."/>
            <person name="Kataoka E."/>
            <person name="Keightley P.D."/>
            <person name="Kheradpour P."/>
            <person name="Kirkness E.F."/>
            <person name="Koerich L.B."/>
            <person name="Kristiansen K."/>
            <person name="Kudrna D."/>
            <person name="Kulathinal R.J."/>
            <person name="Kumar S."/>
            <person name="Kwok R."/>
            <person name="Lander E."/>
            <person name="Langley C.H."/>
            <person name="Lapoint R."/>
            <person name="Lazzaro B.P."/>
            <person name="Lee S.J."/>
            <person name="Levesque L."/>
            <person name="Li R."/>
            <person name="Lin C.F."/>
            <person name="Lin M.F."/>
            <person name="Lindblad-Toh K."/>
            <person name="Llopart A."/>
            <person name="Long M."/>
            <person name="Low L."/>
            <person name="Lozovsky E."/>
            <person name="Lu J."/>
            <person name="Luo M."/>
            <person name="Machado C.A."/>
            <person name="Makalowski W."/>
            <person name="Marzo M."/>
            <person name="Matsuda M."/>
            <person name="Matzkin L."/>
            <person name="McAllister B."/>
            <person name="McBride C.S."/>
            <person name="McKernan B."/>
            <person name="McKernan K."/>
            <person name="Mendez-Lago M."/>
            <person name="Minx P."/>
            <person name="Mollenhauer M.U."/>
            <person name="Montooth K."/>
            <person name="Mount S.M."/>
            <person name="Mu X."/>
            <person name="Myers E."/>
            <person name="Negre B."/>
            <person name="Newfeld S."/>
            <person name="Nielsen R."/>
            <person name="Noor M.A."/>
            <person name="O'Grady P."/>
            <person name="Pachter L."/>
            <person name="Papaceit M."/>
            <person name="Parisi M.J."/>
            <person name="Parisi M."/>
            <person name="Parts L."/>
            <person name="Pedersen J.S."/>
            <person name="Pesole G."/>
            <person name="Phillippy A.M."/>
            <person name="Ponting C.P."/>
            <person name="Pop M."/>
            <person name="Porcelli D."/>
            <person name="Powell J.R."/>
            <person name="Prohaska S."/>
            <person name="Pruitt K."/>
            <person name="Puig M."/>
            <person name="Quesneville H."/>
            <person name="Ram K.R."/>
            <person name="Rand D."/>
            <person name="Rasmussen M.D."/>
            <person name="Reed L.K."/>
            <person name="Reenan R."/>
            <person name="Reily A."/>
            <person name="Remington K.A."/>
            <person name="Rieger T.T."/>
            <person name="Ritchie M.G."/>
            <person name="Robin C."/>
            <person name="Rogers Y.H."/>
            <person name="Rohde C."/>
            <person name="Rozas J."/>
            <person name="Rubenfield M.J."/>
            <person name="Ruiz A."/>
            <person name="Russo S."/>
            <person name="Salzberg S.L."/>
            <person name="Sanchez-Gracia A."/>
            <person name="Saranga D.J."/>
            <person name="Sato H."/>
            <person name="Schaeffer S.W."/>
            <person name="Schatz M.C."/>
            <person name="Schlenke T."/>
            <person name="Schwartz R."/>
            <person name="Segarra C."/>
            <person name="Singh R.S."/>
            <person name="Sirot L."/>
            <person name="Sirota M."/>
            <person name="Sisneros N.B."/>
            <person name="Smith C.D."/>
            <person name="Smith T.F."/>
            <person name="Spieth J."/>
            <person name="Stage D.E."/>
            <person name="Stark A."/>
            <person name="Stephan W."/>
            <person name="Strausberg R.L."/>
            <person name="Strempel S."/>
            <person name="Sturgill D."/>
            <person name="Sutton G."/>
            <person name="Sutton G.G."/>
            <person name="Tao W."/>
            <person name="Teichmann S."/>
            <person name="Tobari Y.N."/>
            <person name="Tomimura Y."/>
            <person name="Tsolas J.M."/>
            <person name="Valente V.L."/>
            <person name="Venter E."/>
            <person name="Venter J.C."/>
            <person name="Vicario S."/>
            <person name="Vieira F.G."/>
            <person name="Vilella A.J."/>
            <person name="Villasante A."/>
            <person name="Walenz B."/>
            <person name="Wang J."/>
            <person name="Wasserman M."/>
            <person name="Watts T."/>
            <person name="Wilson D."/>
            <person name="Wilson R.K."/>
            <person name="Wing R.A."/>
            <person name="Wolfner M.F."/>
            <person name="Wong A."/>
            <person name="Wong G.K."/>
            <person name="Wu C.I."/>
            <person name="Wu G."/>
            <person name="Yamamoto D."/>
            <person name="Yang H.P."/>
            <person name="Yang S.P."/>
            <person name="Yorke J.A."/>
            <person name="Yoshida K."/>
            <person name="Zdobnov E."/>
            <person name="Zhang P."/>
            <person name="Zhang Y."/>
            <person name="Zimin A.V."/>
            <person name="Baldwin J."/>
            <person name="Abdouelleil A."/>
            <person name="Abdulkadir J."/>
            <person name="Abebe A."/>
            <person name="Abera B."/>
            <person name="Abreu J."/>
            <person name="Acer S.C."/>
            <person name="Aftuck L."/>
            <person name="Alexander A."/>
            <person name="An P."/>
            <person name="Anderson E."/>
            <person name="Anderson S."/>
            <person name="Arachi H."/>
            <person name="Azer M."/>
            <person name="Bachantsang P."/>
            <person name="Barry A."/>
            <person name="Bayul T."/>
            <person name="Berlin A."/>
            <person name="Bessette D."/>
            <person name="Bloom T."/>
            <person name="Blye J."/>
            <person name="Boguslavskiy L."/>
            <person name="Bonnet C."/>
            <person name="Boukhgalter B."/>
            <person name="Bourzgui I."/>
            <person name="Brown A."/>
            <person name="Cahill P."/>
            <person name="Channer S."/>
            <person name="Cheshatsang Y."/>
            <person name="Chuda L."/>
            <person name="Citroen M."/>
            <person name="Collymore A."/>
            <person name="Cooke P."/>
            <person name="Costello M."/>
            <person name="D'Aco K."/>
            <person name="Daza R."/>
            <person name="De Haan G."/>
            <person name="DeGray S."/>
            <person name="DeMaso C."/>
            <person name="Dhargay N."/>
            <person name="Dooley K."/>
            <person name="Dooley E."/>
            <person name="Doricent M."/>
            <person name="Dorje P."/>
            <person name="Dorjee K."/>
            <person name="Dupes A."/>
            <person name="Elong R."/>
            <person name="Falk J."/>
            <person name="Farina A."/>
            <person name="Faro S."/>
            <person name="Ferguson D."/>
            <person name="Fisher S."/>
            <person name="Foley C.D."/>
            <person name="Franke A."/>
            <person name="Friedrich D."/>
            <person name="Gadbois L."/>
            <person name="Gearin G."/>
            <person name="Gearin C.R."/>
            <person name="Giannoukos G."/>
            <person name="Goode T."/>
            <person name="Graham J."/>
            <person name="Grandbois E."/>
            <person name="Grewal S."/>
            <person name="Gyaltsen K."/>
            <person name="Hafez N."/>
            <person name="Hagos B."/>
            <person name="Hall J."/>
            <person name="Henson C."/>
            <person name="Hollinger A."/>
            <person name="Honan T."/>
            <person name="Huard M.D."/>
            <person name="Hughes L."/>
            <person name="Hurhula B."/>
            <person name="Husby M.E."/>
            <person name="Kamat A."/>
            <person name="Kanga B."/>
            <person name="Kashin S."/>
            <person name="Khazanovich D."/>
            <person name="Kisner P."/>
            <person name="Lance K."/>
            <person name="Lara M."/>
            <person name="Lee W."/>
            <person name="Lennon N."/>
            <person name="Letendre F."/>
            <person name="LeVine R."/>
            <person name="Lipovsky A."/>
            <person name="Liu X."/>
            <person name="Liu J."/>
            <person name="Liu S."/>
            <person name="Lokyitsang T."/>
            <person name="Lokyitsang Y."/>
            <person name="Lubonja R."/>
            <person name="Lui A."/>
            <person name="MacDonald P."/>
            <person name="Magnisalis V."/>
            <person name="Maru K."/>
            <person name="Matthews C."/>
            <person name="McCusker W."/>
            <person name="McDonough S."/>
            <person name="Mehta T."/>
            <person name="Meldrim J."/>
            <person name="Meneus L."/>
            <person name="Mihai O."/>
            <person name="Mihalev A."/>
            <person name="Mihova T."/>
            <person name="Mittelman R."/>
            <person name="Mlenga V."/>
            <person name="Montmayeur A."/>
            <person name="Mulrain L."/>
            <person name="Navidi A."/>
            <person name="Naylor J."/>
            <person name="Negash T."/>
            <person name="Nguyen T."/>
            <person name="Nguyen N."/>
            <person name="Nicol R."/>
            <person name="Norbu C."/>
            <person name="Norbu N."/>
            <person name="Novod N."/>
            <person name="O'Neill B."/>
            <person name="Osman S."/>
            <person name="Markiewicz E."/>
            <person name="Oyono O.L."/>
            <person name="Patti C."/>
            <person name="Phunkhang P."/>
            <person name="Pierre F."/>
            <person name="Priest M."/>
            <person name="Raghuraman S."/>
            <person name="Rege F."/>
            <person name="Reyes R."/>
            <person name="Rise C."/>
            <person name="Rogov P."/>
            <person name="Ross K."/>
            <person name="Ryan E."/>
            <person name="Settipalli S."/>
            <person name="Shea T."/>
            <person name="Sherpa N."/>
            <person name="Shi L."/>
            <person name="Shih D."/>
            <person name="Sparrow T."/>
            <person name="Spaulding J."/>
            <person name="Stalker J."/>
            <person name="Stange-Thomann N."/>
            <person name="Stavropoulos S."/>
            <person name="Stone C."/>
            <person name="Strader C."/>
            <person name="Tesfaye S."/>
            <person name="Thomson T."/>
            <person name="Thoulutsang Y."/>
            <person name="Thoulutsang D."/>
            <person name="Topham K."/>
            <person name="Topping I."/>
            <person name="Tsamla T."/>
            <person name="Vassiliev H."/>
            <person name="Vo A."/>
            <person name="Wangchuk T."/>
            <person name="Wangdi T."/>
            <person name="Weiand M."/>
            <person name="Wilkinson J."/>
            <person name="Wilson A."/>
            <person name="Yadav S."/>
            <person name="Young G."/>
            <person name="Yu Q."/>
            <person name="Zembek L."/>
            <person name="Zhong D."/>
            <person name="Zimmer A."/>
            <person name="Zwirko Z."/>
            <person name="Jaffe D.B."/>
            <person name="Alvarez P."/>
            <person name="Brockman W."/>
            <person name="Butler J."/>
            <person name="Chin C."/>
            <person name="Gnerre S."/>
            <person name="Grabherr M."/>
            <person name="Kleber M."/>
            <person name="Mauceli E."/>
            <person name="MacCallum I."/>
        </authorList>
    </citation>
    <scope>NUCLEOTIDE SEQUENCE [LARGE SCALE GENOMIC DNA]</scope>
    <source>
        <strain evidence="7">Tucson 14024-0371.13</strain>
    </source>
</reference>
<dbReference type="PANTHER" id="PTHR24096:SF353">
    <property type="entry name" value="GH16244P-RELATED"/>
    <property type="match status" value="1"/>
</dbReference>
<evidence type="ECO:0000313" key="7">
    <source>
        <dbReference type="Proteomes" id="UP000007801"/>
    </source>
</evidence>
<dbReference type="InterPro" id="IPR045851">
    <property type="entry name" value="AMP-bd_C_sf"/>
</dbReference>
<dbReference type="STRING" id="7217.B3LXR5"/>